<dbReference type="Pfam" id="PF07883">
    <property type="entry name" value="Cupin_2"/>
    <property type="match status" value="1"/>
</dbReference>
<keyword evidence="6" id="KW-1185">Reference proteome</keyword>
<sequence length="269" mass="30803">MQITQNQNAIRIWKNLELNIIYAGHAIVGQDWKEPKVCSPFSRIYYIVDGEGILTVNGQRIVLKKGSVWLVPAGMTFGYFCESSMEQLFFHLNVLCSDGTDLLYGVRQLYERKEQTGEIARVKGLYQSETMTDAIRLQGMLWETLAGFLEQAKLDGEELKEHSPLIGQMFELAQNPVSAATHVRTLAQQLHVSESTLTRRFRAETGISPGEYLERLVAGQACRMLLSEDYSIAEIAEILHFSDQFYFCKFFKRHMNLTPSAYRRQMRKG</sequence>
<evidence type="ECO:0000259" key="4">
    <source>
        <dbReference type="PROSITE" id="PS01124"/>
    </source>
</evidence>
<dbReference type="PANTHER" id="PTHR43280">
    <property type="entry name" value="ARAC-FAMILY TRANSCRIPTIONAL REGULATOR"/>
    <property type="match status" value="1"/>
</dbReference>
<dbReference type="Gene3D" id="2.60.120.10">
    <property type="entry name" value="Jelly Rolls"/>
    <property type="match status" value="1"/>
</dbReference>
<evidence type="ECO:0000256" key="3">
    <source>
        <dbReference type="ARBA" id="ARBA00023163"/>
    </source>
</evidence>
<keyword evidence="3" id="KW-0804">Transcription</keyword>
<dbReference type="Gene3D" id="1.10.10.60">
    <property type="entry name" value="Homeodomain-like"/>
    <property type="match status" value="2"/>
</dbReference>
<dbReference type="PROSITE" id="PS01124">
    <property type="entry name" value="HTH_ARAC_FAMILY_2"/>
    <property type="match status" value="1"/>
</dbReference>
<gene>
    <name evidence="5" type="ORF">LKD45_13955</name>
</gene>
<dbReference type="InterPro" id="IPR009057">
    <property type="entry name" value="Homeodomain-like_sf"/>
</dbReference>
<dbReference type="GO" id="GO:0043565">
    <property type="term" value="F:sequence-specific DNA binding"/>
    <property type="evidence" value="ECO:0007669"/>
    <property type="project" value="InterPro"/>
</dbReference>
<dbReference type="RefSeq" id="WP_021914128.1">
    <property type="nucleotide sequence ID" value="NZ_JAJEQF010000046.1"/>
</dbReference>
<keyword evidence="2" id="KW-0238">DNA-binding</keyword>
<dbReference type="Pfam" id="PF12833">
    <property type="entry name" value="HTH_18"/>
    <property type="match status" value="1"/>
</dbReference>
<dbReference type="SMART" id="SM00342">
    <property type="entry name" value="HTH_ARAC"/>
    <property type="match status" value="1"/>
</dbReference>
<dbReference type="SUPFAM" id="SSF51182">
    <property type="entry name" value="RmlC-like cupins"/>
    <property type="match status" value="1"/>
</dbReference>
<evidence type="ECO:0000256" key="2">
    <source>
        <dbReference type="ARBA" id="ARBA00023125"/>
    </source>
</evidence>
<feature type="domain" description="HTH araC/xylS-type" evidence="4">
    <location>
        <begin position="167"/>
        <end position="265"/>
    </location>
</feature>
<dbReference type="EMBL" id="JAJEQF010000046">
    <property type="protein sequence ID" value="MCC2168775.1"/>
    <property type="molecule type" value="Genomic_DNA"/>
</dbReference>
<evidence type="ECO:0000313" key="5">
    <source>
        <dbReference type="EMBL" id="MCC2168775.1"/>
    </source>
</evidence>
<evidence type="ECO:0000256" key="1">
    <source>
        <dbReference type="ARBA" id="ARBA00023015"/>
    </source>
</evidence>
<comment type="caution">
    <text evidence="5">The sequence shown here is derived from an EMBL/GenBank/DDBJ whole genome shotgun (WGS) entry which is preliminary data.</text>
</comment>
<reference evidence="5 6" key="1">
    <citation type="submission" date="2021-10" db="EMBL/GenBank/DDBJ databases">
        <title>Anaerobic single-cell dispensing facilitates the cultivation of human gut bacteria.</title>
        <authorList>
            <person name="Afrizal A."/>
        </authorList>
    </citation>
    <scope>NUCLEOTIDE SEQUENCE [LARGE SCALE GENOMIC DNA]</scope>
    <source>
        <strain evidence="5 6">CLA-AA-H244</strain>
    </source>
</reference>
<dbReference type="Proteomes" id="UP001199355">
    <property type="component" value="Unassembled WGS sequence"/>
</dbReference>
<dbReference type="InterPro" id="IPR014710">
    <property type="entry name" value="RmlC-like_jellyroll"/>
</dbReference>
<dbReference type="AlphaFoldDB" id="A0AAE3AXQ1"/>
<dbReference type="InterPro" id="IPR011051">
    <property type="entry name" value="RmlC_Cupin_sf"/>
</dbReference>
<proteinExistence type="predicted"/>
<keyword evidence="1" id="KW-0805">Transcription regulation</keyword>
<organism evidence="5 6">
    <name type="scientific">Gallintestinimicrobium propionicum</name>
    <dbReference type="NCBI Taxonomy" id="2981770"/>
    <lineage>
        <taxon>Bacteria</taxon>
        <taxon>Bacillati</taxon>
        <taxon>Bacillota</taxon>
        <taxon>Clostridia</taxon>
        <taxon>Lachnospirales</taxon>
        <taxon>Lachnospiraceae</taxon>
        <taxon>Gallintestinimicrobium</taxon>
    </lineage>
</organism>
<protein>
    <submittedName>
        <fullName evidence="5">AraC family transcriptional regulator</fullName>
    </submittedName>
</protein>
<dbReference type="PANTHER" id="PTHR43280:SF10">
    <property type="entry name" value="REGULATORY PROTEIN POCR"/>
    <property type="match status" value="1"/>
</dbReference>
<dbReference type="SUPFAM" id="SSF46689">
    <property type="entry name" value="Homeodomain-like"/>
    <property type="match status" value="2"/>
</dbReference>
<dbReference type="GO" id="GO:0003700">
    <property type="term" value="F:DNA-binding transcription factor activity"/>
    <property type="evidence" value="ECO:0007669"/>
    <property type="project" value="InterPro"/>
</dbReference>
<evidence type="ECO:0000313" key="6">
    <source>
        <dbReference type="Proteomes" id="UP001199355"/>
    </source>
</evidence>
<accession>A0AAE3AXQ1</accession>
<dbReference type="InterPro" id="IPR018060">
    <property type="entry name" value="HTH_AraC"/>
</dbReference>
<dbReference type="InterPro" id="IPR013096">
    <property type="entry name" value="Cupin_2"/>
</dbReference>
<name>A0AAE3AXQ1_9FIRM</name>